<proteinExistence type="predicted"/>
<sequence>MLKFFRKIRQNLLAENRFSKYLLYAIGEIILVVIGILIALQINNWNLERIQVNEEQTIIKNIHAEFLQNKTILKRRIEEAEVCEAGLKQLMNIMGKDEEYLKKQNIDSLLYYAFDSPIFRPSENTISGLIQSGRLDLLQNKELVNLIYNWGRTMKALTDRTTRFTAISDNEIFPYLSKKYSWKDIDAYSPLNWKEKSNLKVDKLQIFKDIEFENLTDGFLYWMTLNKDVFIELDLLIDKILLETQYD</sequence>
<gene>
    <name evidence="2" type="ORF">LBU54_03390</name>
</gene>
<keyword evidence="1" id="KW-1133">Transmembrane helix</keyword>
<protein>
    <submittedName>
        <fullName evidence="2">Uncharacterized protein</fullName>
    </submittedName>
</protein>
<keyword evidence="1" id="KW-0812">Transmembrane</keyword>
<dbReference type="Proteomes" id="UP001198901">
    <property type="component" value="Unassembled WGS sequence"/>
</dbReference>
<keyword evidence="3" id="KW-1185">Reference proteome</keyword>
<dbReference type="EMBL" id="JAIUJR010000001">
    <property type="protein sequence ID" value="MCA0131614.1"/>
    <property type="molecule type" value="Genomic_DNA"/>
</dbReference>
<dbReference type="RefSeq" id="WP_224525861.1">
    <property type="nucleotide sequence ID" value="NZ_JAIUJR010000001.1"/>
</dbReference>
<evidence type="ECO:0000313" key="2">
    <source>
        <dbReference type="EMBL" id="MCA0131614.1"/>
    </source>
</evidence>
<accession>A0ABS7XNN2</accession>
<feature type="transmembrane region" description="Helical" evidence="1">
    <location>
        <begin position="21"/>
        <end position="42"/>
    </location>
</feature>
<organism evidence="2 3">
    <name type="scientific">Winogradskyella alexanderae</name>
    <dbReference type="NCBI Taxonomy" id="2877123"/>
    <lineage>
        <taxon>Bacteria</taxon>
        <taxon>Pseudomonadati</taxon>
        <taxon>Bacteroidota</taxon>
        <taxon>Flavobacteriia</taxon>
        <taxon>Flavobacteriales</taxon>
        <taxon>Flavobacteriaceae</taxon>
        <taxon>Winogradskyella</taxon>
    </lineage>
</organism>
<evidence type="ECO:0000256" key="1">
    <source>
        <dbReference type="SAM" id="Phobius"/>
    </source>
</evidence>
<evidence type="ECO:0000313" key="3">
    <source>
        <dbReference type="Proteomes" id="UP001198901"/>
    </source>
</evidence>
<keyword evidence="1" id="KW-0472">Membrane</keyword>
<reference evidence="3" key="1">
    <citation type="submission" date="2023-07" db="EMBL/GenBank/DDBJ databases">
        <authorList>
            <person name="Yue Y."/>
        </authorList>
    </citation>
    <scope>NUCLEOTIDE SEQUENCE [LARGE SCALE GENOMIC DNA]</scope>
    <source>
        <strain evidence="3">D23</strain>
    </source>
</reference>
<name>A0ABS7XNN2_9FLAO</name>
<comment type="caution">
    <text evidence="2">The sequence shown here is derived from an EMBL/GenBank/DDBJ whole genome shotgun (WGS) entry which is preliminary data.</text>
</comment>